<dbReference type="InterPro" id="IPR015943">
    <property type="entry name" value="WD40/YVTN_repeat-like_dom_sf"/>
</dbReference>
<sequence>MAVELPGFYFDPELNRYFPLPRERGRSGTVQSLHGGASSSKQGKCTQDSSKEQLAGNDHGRNPSVLQLLQAREHNSGINKTSSSDRGFRRQFLEGQAAHPQVWDYDGTEKWADGALQQLRVTCQTAEGEKESDILVLGGSSGRFALCGTTLANGTRALLAGIMHPRRTISADASSQVAEERVPPGLWPIESTQFSSRITAIKRLGEGSNDNSAHPQRSAILTTLGSGEASGSLYVLSLKQGPEIQDWDRNYPLPFQIQLRVKTQSSIWTAEASPSGLAASLGMDGGAGLVTLERNEVTWLCRSSSAVLSQQFDKDGNLLFCGFRNGVISTIDLRKPAPKESGMHHESVVTRRNSNGTRFKGAFYPAMKNQQRTPHSSSTHGIGKQGNKHRVDDYYCSHTKVMRMGSAICSLFLLQNDENYLLASAMNGVIQQWDRRMVENGAVRTYEGHNNSHTMLQLGVDPTETLLVSGGEDCVVRIWSLTSGRLLHAEKNLSTPASCICWPTSMRLRSQGGYWEEPPFESNFSWGFWFGSSDGLHYMHGGGSQV</sequence>
<organism evidence="5 6">
    <name type="scientific">Ceratodon purpureus</name>
    <name type="common">Fire moss</name>
    <name type="synonym">Dicranum purpureum</name>
    <dbReference type="NCBI Taxonomy" id="3225"/>
    <lineage>
        <taxon>Eukaryota</taxon>
        <taxon>Viridiplantae</taxon>
        <taxon>Streptophyta</taxon>
        <taxon>Embryophyta</taxon>
        <taxon>Bryophyta</taxon>
        <taxon>Bryophytina</taxon>
        <taxon>Bryopsida</taxon>
        <taxon>Dicranidae</taxon>
        <taxon>Pseudoditrichales</taxon>
        <taxon>Ditrichaceae</taxon>
        <taxon>Ceratodon</taxon>
    </lineage>
</organism>
<dbReference type="InterPro" id="IPR001680">
    <property type="entry name" value="WD40_rpt"/>
</dbReference>
<accession>A0A8T0I0X3</accession>
<dbReference type="AlphaFoldDB" id="A0A8T0I0X3"/>
<evidence type="ECO:0000256" key="1">
    <source>
        <dbReference type="ARBA" id="ARBA00022574"/>
    </source>
</evidence>
<name>A0A8T0I0X3_CERPU</name>
<proteinExistence type="predicted"/>
<evidence type="ECO:0000256" key="4">
    <source>
        <dbReference type="SAM" id="MobiDB-lite"/>
    </source>
</evidence>
<evidence type="ECO:0000313" key="5">
    <source>
        <dbReference type="EMBL" id="KAG0576531.1"/>
    </source>
</evidence>
<dbReference type="PROSITE" id="PS50082">
    <property type="entry name" value="WD_REPEATS_2"/>
    <property type="match status" value="1"/>
</dbReference>
<evidence type="ECO:0000256" key="2">
    <source>
        <dbReference type="ARBA" id="ARBA00022737"/>
    </source>
</evidence>
<protein>
    <submittedName>
        <fullName evidence="5">Uncharacterized protein</fullName>
    </submittedName>
</protein>
<feature type="compositionally biased region" description="Polar residues" evidence="4">
    <location>
        <begin position="28"/>
        <end position="48"/>
    </location>
</feature>
<keyword evidence="6" id="KW-1185">Reference proteome</keyword>
<dbReference type="SMART" id="SM00320">
    <property type="entry name" value="WD40"/>
    <property type="match status" value="3"/>
</dbReference>
<dbReference type="Gene3D" id="2.130.10.10">
    <property type="entry name" value="YVTN repeat-like/Quinoprotein amine dehydrogenase"/>
    <property type="match status" value="2"/>
</dbReference>
<evidence type="ECO:0000313" key="6">
    <source>
        <dbReference type="Proteomes" id="UP000822688"/>
    </source>
</evidence>
<dbReference type="Pfam" id="PF23761">
    <property type="entry name" value="Beta-prop_DCAF4"/>
    <property type="match status" value="1"/>
</dbReference>
<reference evidence="5" key="1">
    <citation type="submission" date="2020-06" db="EMBL/GenBank/DDBJ databases">
        <title>WGS assembly of Ceratodon purpureus strain R40.</title>
        <authorList>
            <person name="Carey S.B."/>
            <person name="Jenkins J."/>
            <person name="Shu S."/>
            <person name="Lovell J.T."/>
            <person name="Sreedasyam A."/>
            <person name="Maumus F."/>
            <person name="Tiley G.P."/>
            <person name="Fernandez-Pozo N."/>
            <person name="Barry K."/>
            <person name="Chen C."/>
            <person name="Wang M."/>
            <person name="Lipzen A."/>
            <person name="Daum C."/>
            <person name="Saski C.A."/>
            <person name="Payton A.C."/>
            <person name="Mcbreen J.C."/>
            <person name="Conrad R.E."/>
            <person name="Kollar L.M."/>
            <person name="Olsson S."/>
            <person name="Huttunen S."/>
            <person name="Landis J.B."/>
            <person name="Wickett N.J."/>
            <person name="Johnson M.G."/>
            <person name="Rensing S.A."/>
            <person name="Grimwood J."/>
            <person name="Schmutz J."/>
            <person name="Mcdaniel S.F."/>
        </authorList>
    </citation>
    <scope>NUCLEOTIDE SEQUENCE</scope>
    <source>
        <strain evidence="5">R40</strain>
    </source>
</reference>
<dbReference type="Proteomes" id="UP000822688">
    <property type="component" value="Chromosome 5"/>
</dbReference>
<evidence type="ECO:0000256" key="3">
    <source>
        <dbReference type="PROSITE-ProRule" id="PRU00221"/>
    </source>
</evidence>
<comment type="caution">
    <text evidence="5">The sequence shown here is derived from an EMBL/GenBank/DDBJ whole genome shotgun (WGS) entry which is preliminary data.</text>
</comment>
<gene>
    <name evidence="5" type="ORF">KC19_5G087400</name>
</gene>
<dbReference type="SUPFAM" id="SSF50978">
    <property type="entry name" value="WD40 repeat-like"/>
    <property type="match status" value="1"/>
</dbReference>
<dbReference type="EMBL" id="CM026425">
    <property type="protein sequence ID" value="KAG0576531.1"/>
    <property type="molecule type" value="Genomic_DNA"/>
</dbReference>
<dbReference type="InterPro" id="IPR052254">
    <property type="entry name" value="CUL4-DDB1_E3_ligase_receptor"/>
</dbReference>
<keyword evidence="2" id="KW-0677">Repeat</keyword>
<feature type="region of interest" description="Disordered" evidence="4">
    <location>
        <begin position="21"/>
        <end position="62"/>
    </location>
</feature>
<dbReference type="PANTHER" id="PTHR44472:SF1">
    <property type="entry name" value="DDB1 AND CUL4 ASSOCIATED FACTOR 4"/>
    <property type="match status" value="1"/>
</dbReference>
<keyword evidence="1 3" id="KW-0853">WD repeat</keyword>
<feature type="repeat" description="WD" evidence="3">
    <location>
        <begin position="446"/>
        <end position="489"/>
    </location>
</feature>
<dbReference type="PANTHER" id="PTHR44472">
    <property type="entry name" value="DDB1- AND CUL4-ASSOCIATED FACTOR 4-RELATED"/>
    <property type="match status" value="1"/>
</dbReference>
<dbReference type="InterPro" id="IPR036322">
    <property type="entry name" value="WD40_repeat_dom_sf"/>
</dbReference>